<gene>
    <name evidence="2" type="ORF">BSAL_90280</name>
</gene>
<reference evidence="3" key="1">
    <citation type="submission" date="2015-09" db="EMBL/GenBank/DDBJ databases">
        <authorList>
            <consortium name="Pathogen Informatics"/>
        </authorList>
    </citation>
    <scope>NUCLEOTIDE SEQUENCE [LARGE SCALE GENOMIC DNA]</scope>
    <source>
        <strain evidence="3">Lake Konstanz</strain>
    </source>
</reference>
<keyword evidence="3" id="KW-1185">Reference proteome</keyword>
<organism evidence="2 3">
    <name type="scientific">Bodo saltans</name>
    <name type="common">Flagellated protozoan</name>
    <dbReference type="NCBI Taxonomy" id="75058"/>
    <lineage>
        <taxon>Eukaryota</taxon>
        <taxon>Discoba</taxon>
        <taxon>Euglenozoa</taxon>
        <taxon>Kinetoplastea</taxon>
        <taxon>Metakinetoplastina</taxon>
        <taxon>Eubodonida</taxon>
        <taxon>Bodonidae</taxon>
        <taxon>Bodo</taxon>
    </lineage>
</organism>
<feature type="signal peptide" evidence="1">
    <location>
        <begin position="1"/>
        <end position="31"/>
    </location>
</feature>
<keyword evidence="1" id="KW-0732">Signal</keyword>
<dbReference type="EMBL" id="CYKH01001178">
    <property type="protein sequence ID" value="CUG85632.1"/>
    <property type="molecule type" value="Genomic_DNA"/>
</dbReference>
<protein>
    <submittedName>
        <fullName evidence="2">Membrane-associated protein, putative</fullName>
    </submittedName>
</protein>
<sequence length="470" mass="51298">MLCQSHGCANQTNAMTVLVVVAVMLSTVVDAAAGGGRTKEKIIIHESAASLAPNARHTGGQQPGGFGSASSDYARNFRGGTSSTTTPTTNSKACPARSVLRVDFTPSPDGDGRLYGNIFGSGVLLASAQDYFEYEIMWKDEKCNCGAEFEVGTQFRHRDNGKPDDLGYSPHSERNANMSAVAFGKWYKRRWSLVDVEGKYIDKFVLSAYSAPGVTVTAFFKYIRIVRGEEKRRVVFESGGGSEPPNVTPYFPGTIVNSCQHEITLDGSDLQFIGGAPAPATSQQHMNDGDTIVVKHNEKLVIRGLIDSRSLSDLGKATSSDSSLSNVNDRAQCPYFIPVMEEFRWLAANRDPRVRLSAIDVRVRMGAPFPNVRLFHVASWNETRWVELKPLSAGGSQPSTSASGEVVLVPRQTSPWLLHAEFVVPGASQLTHLLDGSWIDVATEYHLVLDGWVSPMIRTVVKSYRLALFK</sequence>
<dbReference type="Proteomes" id="UP000051952">
    <property type="component" value="Unassembled WGS sequence"/>
</dbReference>
<evidence type="ECO:0000313" key="2">
    <source>
        <dbReference type="EMBL" id="CUG85632.1"/>
    </source>
</evidence>
<evidence type="ECO:0000313" key="3">
    <source>
        <dbReference type="Proteomes" id="UP000051952"/>
    </source>
</evidence>
<dbReference type="AlphaFoldDB" id="A0A0S4J8C4"/>
<proteinExistence type="predicted"/>
<name>A0A0S4J8C4_BODSA</name>
<accession>A0A0S4J8C4</accession>
<feature type="chain" id="PRO_5006622031" evidence="1">
    <location>
        <begin position="32"/>
        <end position="470"/>
    </location>
</feature>
<dbReference type="VEuPathDB" id="TriTrypDB:BSAL_90280"/>
<evidence type="ECO:0000256" key="1">
    <source>
        <dbReference type="SAM" id="SignalP"/>
    </source>
</evidence>